<dbReference type="RefSeq" id="WP_264280695.1">
    <property type="nucleotide sequence ID" value="NZ_CP107006.1"/>
</dbReference>
<dbReference type="Pfam" id="PF00551">
    <property type="entry name" value="Formyl_trans_N"/>
    <property type="match status" value="1"/>
</dbReference>
<dbReference type="InterPro" id="IPR002376">
    <property type="entry name" value="Formyl_transf_N"/>
</dbReference>
<organism evidence="2 3">
    <name type="scientific">Chitinophaga horti</name>
    <dbReference type="NCBI Taxonomy" id="2920382"/>
    <lineage>
        <taxon>Bacteria</taxon>
        <taxon>Pseudomonadati</taxon>
        <taxon>Bacteroidota</taxon>
        <taxon>Chitinophagia</taxon>
        <taxon>Chitinophagales</taxon>
        <taxon>Chitinophagaceae</taxon>
        <taxon>Chitinophaga</taxon>
    </lineage>
</organism>
<dbReference type="SUPFAM" id="SSF53328">
    <property type="entry name" value="Formyltransferase"/>
    <property type="match status" value="1"/>
</dbReference>
<accession>A0ABY6J292</accession>
<evidence type="ECO:0000313" key="3">
    <source>
        <dbReference type="Proteomes" id="UP001162741"/>
    </source>
</evidence>
<evidence type="ECO:0000313" key="2">
    <source>
        <dbReference type="EMBL" id="UYQ92429.1"/>
    </source>
</evidence>
<evidence type="ECO:0000259" key="1">
    <source>
        <dbReference type="Pfam" id="PF00551"/>
    </source>
</evidence>
<sequence>MKYVFDKDDIDQGDVCFLLSCRRIISQGYLDRNSHNIVIHASDLPRGKGFSPLQWQVFAGMNEIPLTLFEAVEGLDAGPYYMKDMLVLEGTELYDEMRRKLGNKIIEMSLSYIENFDPQDTGTAQSGEETVFPRRRKADDMLDIDKSIREQFNHLRIADNEQHPLWFTYQGKEYIVKIFPGTNNS</sequence>
<name>A0ABY6J292_9BACT</name>
<dbReference type="Proteomes" id="UP001162741">
    <property type="component" value="Chromosome"/>
</dbReference>
<dbReference type="InterPro" id="IPR036477">
    <property type="entry name" value="Formyl_transf_N_sf"/>
</dbReference>
<proteinExistence type="predicted"/>
<protein>
    <submittedName>
        <fullName evidence="2">Formyltransferase family protein</fullName>
    </submittedName>
</protein>
<feature type="domain" description="Formyl transferase N-terminal" evidence="1">
    <location>
        <begin position="12"/>
        <end position="98"/>
    </location>
</feature>
<dbReference type="EMBL" id="CP107006">
    <property type="protein sequence ID" value="UYQ92429.1"/>
    <property type="molecule type" value="Genomic_DNA"/>
</dbReference>
<keyword evidence="3" id="KW-1185">Reference proteome</keyword>
<reference evidence="2" key="1">
    <citation type="submission" date="2022-10" db="EMBL/GenBank/DDBJ databases">
        <title>Chitinophaga sp. nov., isolated from soil.</title>
        <authorList>
            <person name="Jeon C.O."/>
        </authorList>
    </citation>
    <scope>NUCLEOTIDE SEQUENCE</scope>
    <source>
        <strain evidence="2">R8</strain>
    </source>
</reference>
<dbReference type="Gene3D" id="3.40.50.12230">
    <property type="match status" value="1"/>
</dbReference>
<gene>
    <name evidence="2" type="ORF">MKQ68_20305</name>
</gene>